<evidence type="ECO:0000259" key="3">
    <source>
        <dbReference type="SMART" id="SM00955"/>
    </source>
</evidence>
<dbReference type="FunFam" id="2.40.50.690:FF:000001">
    <property type="entry name" value="Cell wall biogenesis protein"/>
    <property type="match status" value="1"/>
</dbReference>
<dbReference type="Gene3D" id="2.40.50.140">
    <property type="entry name" value="Nucleic acid-binding proteins"/>
    <property type="match status" value="1"/>
</dbReference>
<feature type="compositionally biased region" description="Gly residues" evidence="2">
    <location>
        <begin position="325"/>
        <end position="334"/>
    </location>
</feature>
<evidence type="ECO:0000313" key="4">
    <source>
        <dbReference type="EMBL" id="KAG5417754.1"/>
    </source>
</evidence>
<dbReference type="FunFam" id="2.40.50.140:FF:000100">
    <property type="entry name" value="Cell wall biogenesis protein phosphatase"/>
    <property type="match status" value="1"/>
</dbReference>
<feature type="compositionally biased region" description="Low complexity" evidence="2">
    <location>
        <begin position="447"/>
        <end position="460"/>
    </location>
</feature>
<feature type="region of interest" description="Disordered" evidence="2">
    <location>
        <begin position="1188"/>
        <end position="1223"/>
    </location>
</feature>
<feature type="compositionally biased region" description="Low complexity" evidence="2">
    <location>
        <begin position="178"/>
        <end position="189"/>
    </location>
</feature>
<feature type="compositionally biased region" description="Polar residues" evidence="2">
    <location>
        <begin position="1191"/>
        <end position="1214"/>
    </location>
</feature>
<dbReference type="AlphaFoldDB" id="A0A8H8D9J8"/>
<feature type="region of interest" description="Disordered" evidence="2">
    <location>
        <begin position="280"/>
        <end position="340"/>
    </location>
</feature>
<dbReference type="FunFam" id="2.40.50.700:FF:000002">
    <property type="entry name" value="Cell wall biogenesis protein"/>
    <property type="match status" value="1"/>
</dbReference>
<dbReference type="GO" id="GO:0003723">
    <property type="term" value="F:RNA binding"/>
    <property type="evidence" value="ECO:0007669"/>
    <property type="project" value="InterPro"/>
</dbReference>
<dbReference type="Gene3D" id="2.40.50.690">
    <property type="match status" value="1"/>
</dbReference>
<feature type="compositionally biased region" description="Basic and acidic residues" evidence="2">
    <location>
        <begin position="461"/>
        <end position="472"/>
    </location>
</feature>
<dbReference type="GO" id="GO:0000175">
    <property type="term" value="F:3'-5'-RNA exonuclease activity"/>
    <property type="evidence" value="ECO:0007669"/>
    <property type="project" value="TreeGrafter"/>
</dbReference>
<comment type="similarity">
    <text evidence="1">Belongs to the RNR ribonuclease family.</text>
</comment>
<feature type="domain" description="RNB" evidence="3">
    <location>
        <begin position="674"/>
        <end position="1005"/>
    </location>
</feature>
<dbReference type="SUPFAM" id="SSF50249">
    <property type="entry name" value="Nucleic acid-binding proteins"/>
    <property type="match status" value="2"/>
</dbReference>
<feature type="compositionally biased region" description="Polar residues" evidence="2">
    <location>
        <begin position="218"/>
        <end position="235"/>
    </location>
</feature>
<dbReference type="InterPro" id="IPR041505">
    <property type="entry name" value="Dis3_CSD2"/>
</dbReference>
<dbReference type="Proteomes" id="UP000669133">
    <property type="component" value="Unassembled WGS sequence"/>
</dbReference>
<dbReference type="EMBL" id="JAEOAQ010000007">
    <property type="protein sequence ID" value="KAG5417754.1"/>
    <property type="molecule type" value="Genomic_DNA"/>
</dbReference>
<accession>A0A8H8D9J8</accession>
<dbReference type="GO" id="GO:0000932">
    <property type="term" value="C:P-body"/>
    <property type="evidence" value="ECO:0007669"/>
    <property type="project" value="TreeGrafter"/>
</dbReference>
<feature type="compositionally biased region" description="Gly residues" evidence="2">
    <location>
        <begin position="237"/>
        <end position="247"/>
    </location>
</feature>
<feature type="compositionally biased region" description="Basic residues" evidence="2">
    <location>
        <begin position="16"/>
        <end position="29"/>
    </location>
</feature>
<feature type="region of interest" description="Disordered" evidence="2">
    <location>
        <begin position="49"/>
        <end position="262"/>
    </location>
</feature>
<evidence type="ECO:0000313" key="5">
    <source>
        <dbReference type="Proteomes" id="UP000669133"/>
    </source>
</evidence>
<dbReference type="InterPro" id="IPR050180">
    <property type="entry name" value="RNR_Ribonuclease"/>
</dbReference>
<organism evidence="4 5">
    <name type="scientific">Candida metapsilosis</name>
    <dbReference type="NCBI Taxonomy" id="273372"/>
    <lineage>
        <taxon>Eukaryota</taxon>
        <taxon>Fungi</taxon>
        <taxon>Dikarya</taxon>
        <taxon>Ascomycota</taxon>
        <taxon>Saccharomycotina</taxon>
        <taxon>Pichiomycetes</taxon>
        <taxon>Debaryomycetaceae</taxon>
        <taxon>Candida/Lodderomyces clade</taxon>
        <taxon>Candida</taxon>
    </lineage>
</organism>
<feature type="compositionally biased region" description="Polar residues" evidence="2">
    <location>
        <begin position="195"/>
        <end position="204"/>
    </location>
</feature>
<feature type="compositionally biased region" description="Basic and acidic residues" evidence="2">
    <location>
        <begin position="435"/>
        <end position="445"/>
    </location>
</feature>
<dbReference type="GO" id="GO:0006402">
    <property type="term" value="P:mRNA catabolic process"/>
    <property type="evidence" value="ECO:0007669"/>
    <property type="project" value="TreeGrafter"/>
</dbReference>
<dbReference type="Gene3D" id="2.40.50.700">
    <property type="match status" value="1"/>
</dbReference>
<feature type="compositionally biased region" description="Polar residues" evidence="2">
    <location>
        <begin position="152"/>
        <end position="162"/>
    </location>
</feature>
<feature type="region of interest" description="Disordered" evidence="2">
    <location>
        <begin position="421"/>
        <end position="490"/>
    </location>
</feature>
<dbReference type="SMART" id="SM00955">
    <property type="entry name" value="RNB"/>
    <property type="match status" value="1"/>
</dbReference>
<reference evidence="4 5" key="1">
    <citation type="submission" date="2020-12" db="EMBL/GenBank/DDBJ databases">
        <title>Effect of drift, selection, and recombination on the evolution of hybrid genomes in Candida yeast pathogens.</title>
        <authorList>
            <person name="Mixao V."/>
            <person name="Ksiezopolska E."/>
            <person name="Saus E."/>
            <person name="Boekhout T."/>
            <person name="Gacser A."/>
            <person name="Gabaldon T."/>
        </authorList>
    </citation>
    <scope>NUCLEOTIDE SEQUENCE [LARGE SCALE GENOMIC DNA]</scope>
    <source>
        <strain evidence="4 5">BP57</strain>
    </source>
</reference>
<evidence type="ECO:0000256" key="1">
    <source>
        <dbReference type="ARBA" id="ARBA00005785"/>
    </source>
</evidence>
<dbReference type="InterPro" id="IPR001900">
    <property type="entry name" value="RNase_II/R"/>
</dbReference>
<dbReference type="RefSeq" id="XP_067546870.1">
    <property type="nucleotide sequence ID" value="XM_067694562.1"/>
</dbReference>
<evidence type="ECO:0000256" key="2">
    <source>
        <dbReference type="SAM" id="MobiDB-lite"/>
    </source>
</evidence>
<gene>
    <name evidence="4" type="ORF">I9W82_005390</name>
</gene>
<dbReference type="Pfam" id="PF17849">
    <property type="entry name" value="OB_Dis3"/>
    <property type="match status" value="1"/>
</dbReference>
<sequence>MSSPPNNSEDFPARVSSRKGKNLHVAHRRSPSELTTLMVEQYNLQRQLDQVQAQQRQILEQQQQQQQQQQSQYLQPQFEYPPSSSSSQSDHSHSSQQPNHNNNRGSHSRSSSINNNNYSNTHRRTGSASGTAHGHTRRHSLALNEAIAAADQQRTSRLSSSPVHEAQDDQKAGSFKFPPENAPSSPSNATHNRSRSSAYGQQSFKFPAAPSQEGGTGNNSSLFPPTPNFSITQSPERGGGSGSGAGGSNHNRKPSHYRTASRNSEGINQNWRQQNVHLAPQSGSHNRQSSGLEPPPGFVPGHKPRQSSYGGGSSVSSISQFLPNGGSGGAGGQAGQTTSNGRKSLFAPYLPQSSLPELINEGRLVTGTLRVNKKNRSDAYVSTDGLLDADIFICGSKDRNRALEGDLVAVELLVVDEVWESKKEKEEKKRRKDHNTRPLNDDIHNDATSAPTAASTGPSTEGKDDKGDENSLGRRGSLKQRPTMKKNDDVEVEGQSLLLVEEEEINDDVKPLYAGHVVAVVDRIPGQLFAGTLGLLRPAQAAQAARDKKSGNEPSVQTPKAPKIVWFKPTDKKVPLIAIPTEQAPNDFVSNHEKYAEQLFVASIKRWPITSLHPFGTLISRLGRIDRPDIEVDSILRDNNFLCDEYPNDTLDDEELLNTLDLPSVEPELENPNRTEYLNDYIIAFSQNGQFVDHALHVKRLSNTKIELGFHVSDVSYFVKPGSTLDRKSKKRSSSVFLPQKVVHLYPQEVNKLISFKENVKNLALSVVFEIDTTNFEVEDIFIHESVIVPKQIVNYDFFDKILGNKPVDTISSATSDYIKTFSLIAKEFRRHRLANRDLGISPNLTLLDQLDDEKVALSLNIFDDSLARDVISEISLKVNSAIAAKVQVGLGNKAFLRRQGLPTLQKIETFVRKATNLGFKIDTTDAATLQNSLLKIEDPVRRQCVEILLYKCMTRGRYYVAGKQDPDSYGHYYYNLPLYTHFSAPLRRYADLIVHRQLKAVLRKEDEEKDVDSLKALADYCNFKKDCAANAQEQAIHLLLSQTINELSESAGQLLCMGTVVQVYESSFDVFIPEFGIEKRVHGDQLPLAKAEFDKTNRILELFWEKGVDSATYVPPDETTSLSYRNSIKNKYRTSSTEAAKLQNKAILEKKKSDEDSIVEKLRKMNLEPPKLTLPPLKKVKEVADEDTTKSMPNSPTQSHIPQNVRTNSSSFIDESEGPNPTGLAPYLQNLETRIEGDSHIQVVRELTEVPVLLRAEIGMTLPCLTVRVLNPFT</sequence>
<feature type="region of interest" description="Disordered" evidence="2">
    <location>
        <begin position="1"/>
        <end position="34"/>
    </location>
</feature>
<dbReference type="PANTHER" id="PTHR23355">
    <property type="entry name" value="RIBONUCLEASE"/>
    <property type="match status" value="1"/>
</dbReference>
<dbReference type="Pfam" id="PF17877">
    <property type="entry name" value="Dis3l2_C_term"/>
    <property type="match status" value="1"/>
</dbReference>
<name>A0A8H8D9J8_9ASCO</name>
<dbReference type="OrthoDB" id="372421at2759"/>
<feature type="compositionally biased region" description="Polar residues" evidence="2">
    <location>
        <begin position="280"/>
        <end position="291"/>
    </location>
</feature>
<comment type="caution">
    <text evidence="4">The sequence shown here is derived from an EMBL/GenBank/DDBJ whole genome shotgun (WGS) entry which is preliminary data.</text>
</comment>
<protein>
    <submittedName>
        <fullName evidence="4">SSD1</fullName>
    </submittedName>
</protein>
<dbReference type="InterPro" id="IPR012340">
    <property type="entry name" value="NA-bd_OB-fold"/>
</dbReference>
<feature type="compositionally biased region" description="Low complexity" evidence="2">
    <location>
        <begin position="49"/>
        <end position="120"/>
    </location>
</feature>
<dbReference type="Pfam" id="PF00773">
    <property type="entry name" value="RNB"/>
    <property type="match status" value="1"/>
</dbReference>
<keyword evidence="5" id="KW-1185">Reference proteome</keyword>
<proteinExistence type="inferred from homology"/>
<dbReference type="PANTHER" id="PTHR23355:SF9">
    <property type="entry name" value="DIS3-LIKE EXONUCLEASE 2"/>
    <property type="match status" value="1"/>
</dbReference>
<dbReference type="InterPro" id="IPR041093">
    <property type="entry name" value="Dis3l2-like_C"/>
</dbReference>
<dbReference type="GeneID" id="93654019"/>